<evidence type="ECO:0000313" key="2">
    <source>
        <dbReference type="Proteomes" id="UP000298663"/>
    </source>
</evidence>
<evidence type="ECO:0000313" key="1">
    <source>
        <dbReference type="EMBL" id="TKR67238.1"/>
    </source>
</evidence>
<dbReference type="EMBL" id="AZBU02000008">
    <property type="protein sequence ID" value="TKR67238.1"/>
    <property type="molecule type" value="Genomic_DNA"/>
</dbReference>
<reference evidence="1 2" key="1">
    <citation type="journal article" date="2015" name="Genome Biol.">
        <title>Comparative genomics of Steinernema reveals deeply conserved gene regulatory networks.</title>
        <authorList>
            <person name="Dillman A.R."/>
            <person name="Macchietto M."/>
            <person name="Porter C.F."/>
            <person name="Rogers A."/>
            <person name="Williams B."/>
            <person name="Antoshechkin I."/>
            <person name="Lee M.M."/>
            <person name="Goodwin Z."/>
            <person name="Lu X."/>
            <person name="Lewis E.E."/>
            <person name="Goodrich-Blair H."/>
            <person name="Stock S.P."/>
            <person name="Adams B.J."/>
            <person name="Sternberg P.W."/>
            <person name="Mortazavi A."/>
        </authorList>
    </citation>
    <scope>NUCLEOTIDE SEQUENCE [LARGE SCALE GENOMIC DNA]</scope>
    <source>
        <strain evidence="1 2">ALL</strain>
    </source>
</reference>
<protein>
    <submittedName>
        <fullName evidence="1">Uncharacterized protein</fullName>
    </submittedName>
</protein>
<comment type="caution">
    <text evidence="1">The sequence shown here is derived from an EMBL/GenBank/DDBJ whole genome shotgun (WGS) entry which is preliminary data.</text>
</comment>
<reference evidence="1 2" key="2">
    <citation type="journal article" date="2019" name="G3 (Bethesda)">
        <title>Hybrid Assembly of the Genome of the Entomopathogenic Nematode Steinernema carpocapsae Identifies the X-Chromosome.</title>
        <authorList>
            <person name="Serra L."/>
            <person name="Macchietto M."/>
            <person name="Macias-Munoz A."/>
            <person name="McGill C.J."/>
            <person name="Rodriguez I.M."/>
            <person name="Rodriguez B."/>
            <person name="Murad R."/>
            <person name="Mortazavi A."/>
        </authorList>
    </citation>
    <scope>NUCLEOTIDE SEQUENCE [LARGE SCALE GENOMIC DNA]</scope>
    <source>
        <strain evidence="1 2">ALL</strain>
    </source>
</reference>
<gene>
    <name evidence="1" type="ORF">L596_023421</name>
</gene>
<name>A0A4U5MDM6_STECR</name>
<dbReference type="Proteomes" id="UP000298663">
    <property type="component" value="Unassembled WGS sequence"/>
</dbReference>
<organism evidence="1 2">
    <name type="scientific">Steinernema carpocapsae</name>
    <name type="common">Entomopathogenic nematode</name>
    <dbReference type="NCBI Taxonomy" id="34508"/>
    <lineage>
        <taxon>Eukaryota</taxon>
        <taxon>Metazoa</taxon>
        <taxon>Ecdysozoa</taxon>
        <taxon>Nematoda</taxon>
        <taxon>Chromadorea</taxon>
        <taxon>Rhabditida</taxon>
        <taxon>Tylenchina</taxon>
        <taxon>Panagrolaimomorpha</taxon>
        <taxon>Strongyloidoidea</taxon>
        <taxon>Steinernematidae</taxon>
        <taxon>Steinernema</taxon>
    </lineage>
</organism>
<sequence>MGRRLLVGCVFDTAAARGGSGCYSRLACLAFRTSRVVAAFLRPPHCQPAANNQLEAAAVVDKIRRRSKSVATRQPARAQSSRAAAGLWRSPHTALGVLSLVGGVALSFLPPQRRNERRRKTTADCRQSSAPRVALDPLCDTLRAGLPQRGAYTYIHSLACSPLARSEGEVRGHIESSQASPKTAAVVSPLFPERINRPAAAVAATSLFASLLSSSAAGCWSFRPYRSPVPLLVNLHSSGDDGGQRS</sequence>
<dbReference type="AlphaFoldDB" id="A0A4U5MDM6"/>
<proteinExistence type="predicted"/>
<accession>A0A4U5MDM6</accession>
<keyword evidence="2" id="KW-1185">Reference proteome</keyword>